<dbReference type="PROSITE" id="PS00226">
    <property type="entry name" value="IF_ROD_1"/>
    <property type="match status" value="4"/>
</dbReference>
<evidence type="ECO:0000313" key="9">
    <source>
        <dbReference type="Proteomes" id="UP001177744"/>
    </source>
</evidence>
<dbReference type="EMBL" id="JAULJE010000020">
    <property type="protein sequence ID" value="KAK1330907.1"/>
    <property type="molecule type" value="Genomic_DNA"/>
</dbReference>
<dbReference type="Proteomes" id="UP001177744">
    <property type="component" value="Unassembled WGS sequence"/>
</dbReference>
<evidence type="ECO:0000256" key="5">
    <source>
        <dbReference type="SAM" id="Coils"/>
    </source>
</evidence>
<feature type="coiled-coil region" evidence="5">
    <location>
        <begin position="999"/>
        <end position="1037"/>
    </location>
</feature>
<dbReference type="Pfam" id="PF00038">
    <property type="entry name" value="Filament"/>
    <property type="match status" value="5"/>
</dbReference>
<keyword evidence="3 5" id="KW-0175">Coiled coil</keyword>
<dbReference type="GO" id="GO:0005882">
    <property type="term" value="C:intermediate filament"/>
    <property type="evidence" value="ECO:0007669"/>
    <property type="project" value="UniProtKB-KW"/>
</dbReference>
<feature type="domain" description="IF rod" evidence="7">
    <location>
        <begin position="491"/>
        <end position="1200"/>
    </location>
</feature>
<evidence type="ECO:0000256" key="2">
    <source>
        <dbReference type="ARBA" id="ARBA00022754"/>
    </source>
</evidence>
<feature type="domain" description="IF rod" evidence="7">
    <location>
        <begin position="1256"/>
        <end position="1583"/>
    </location>
</feature>
<feature type="coiled-coil region" evidence="5">
    <location>
        <begin position="1359"/>
        <end position="1393"/>
    </location>
</feature>
<feature type="coiled-coil region" evidence="5">
    <location>
        <begin position="372"/>
        <end position="413"/>
    </location>
</feature>
<dbReference type="Gene3D" id="1.20.5.500">
    <property type="entry name" value="Single helix bin"/>
    <property type="match status" value="4"/>
</dbReference>
<feature type="region of interest" description="Disordered" evidence="6">
    <location>
        <begin position="1"/>
        <end position="26"/>
    </location>
</feature>
<organism evidence="8 9">
    <name type="scientific">Cnephaeus nilssonii</name>
    <name type="common">Northern bat</name>
    <name type="synonym">Eptesicus nilssonii</name>
    <dbReference type="NCBI Taxonomy" id="3371016"/>
    <lineage>
        <taxon>Eukaryota</taxon>
        <taxon>Metazoa</taxon>
        <taxon>Chordata</taxon>
        <taxon>Craniata</taxon>
        <taxon>Vertebrata</taxon>
        <taxon>Euteleostomi</taxon>
        <taxon>Mammalia</taxon>
        <taxon>Eutheria</taxon>
        <taxon>Laurasiatheria</taxon>
        <taxon>Chiroptera</taxon>
        <taxon>Yangochiroptera</taxon>
        <taxon>Vespertilionidae</taxon>
        <taxon>Cnephaeus</taxon>
    </lineage>
</organism>
<reference evidence="8" key="1">
    <citation type="submission" date="2023-06" db="EMBL/GenBank/DDBJ databases">
        <title>Reference genome for the Northern bat (Eptesicus nilssonii), a most northern bat species.</title>
        <authorList>
            <person name="Laine V.N."/>
            <person name="Pulliainen A.T."/>
            <person name="Lilley T.M."/>
        </authorList>
    </citation>
    <scope>NUCLEOTIDE SEQUENCE</scope>
    <source>
        <strain evidence="8">BLF_Eptnil</strain>
        <tissue evidence="8">Kidney</tissue>
    </source>
</reference>
<dbReference type="Gene3D" id="1.20.5.170">
    <property type="match status" value="4"/>
</dbReference>
<dbReference type="SMART" id="SM01391">
    <property type="entry name" value="Filament"/>
    <property type="match status" value="4"/>
</dbReference>
<dbReference type="GO" id="GO:0005198">
    <property type="term" value="F:structural molecule activity"/>
    <property type="evidence" value="ECO:0007669"/>
    <property type="project" value="InterPro"/>
</dbReference>
<dbReference type="PANTHER" id="PTHR23239">
    <property type="entry name" value="INTERMEDIATE FILAMENT"/>
    <property type="match status" value="1"/>
</dbReference>
<feature type="compositionally biased region" description="Polar residues" evidence="6">
    <location>
        <begin position="1"/>
        <end position="19"/>
    </location>
</feature>
<evidence type="ECO:0000313" key="8">
    <source>
        <dbReference type="EMBL" id="KAK1330907.1"/>
    </source>
</evidence>
<protein>
    <recommendedName>
        <fullName evidence="7">IF rod domain-containing protein</fullName>
    </recommendedName>
</protein>
<dbReference type="InterPro" id="IPR039008">
    <property type="entry name" value="IF_rod_dom"/>
</dbReference>
<evidence type="ECO:0000256" key="1">
    <source>
        <dbReference type="ARBA" id="ARBA00022744"/>
    </source>
</evidence>
<dbReference type="InterPro" id="IPR018039">
    <property type="entry name" value="IF_conserved"/>
</dbReference>
<feature type="domain" description="IF rod" evidence="7">
    <location>
        <begin position="104"/>
        <end position="428"/>
    </location>
</feature>
<evidence type="ECO:0000256" key="6">
    <source>
        <dbReference type="SAM" id="MobiDB-lite"/>
    </source>
</evidence>
<feature type="coiled-coil region" evidence="5">
    <location>
        <begin position="672"/>
        <end position="759"/>
    </location>
</feature>
<comment type="caution">
    <text evidence="8">The sequence shown here is derived from an EMBL/GenBank/DDBJ whole genome shotgun (WGS) entry which is preliminary data.</text>
</comment>
<comment type="similarity">
    <text evidence="4">Belongs to the intermediate filament family.</text>
</comment>
<dbReference type="FunFam" id="1.20.5.170:FF:000002">
    <property type="entry name" value="Type I keratin KA11"/>
    <property type="match status" value="4"/>
</dbReference>
<keyword evidence="1" id="KW-0416">Keratin</keyword>
<dbReference type="GO" id="GO:0045109">
    <property type="term" value="P:intermediate filament organization"/>
    <property type="evidence" value="ECO:0007669"/>
    <property type="project" value="TreeGrafter"/>
</dbReference>
<evidence type="ECO:0000256" key="4">
    <source>
        <dbReference type="RuleBase" id="RU000685"/>
    </source>
</evidence>
<feature type="coiled-coil region" evidence="5">
    <location>
        <begin position="1098"/>
        <end position="1185"/>
    </location>
</feature>
<evidence type="ECO:0000256" key="3">
    <source>
        <dbReference type="ARBA" id="ARBA00023054"/>
    </source>
</evidence>
<dbReference type="InterPro" id="IPR002957">
    <property type="entry name" value="Keratin_I"/>
</dbReference>
<feature type="coiled-coil region" evidence="5">
    <location>
        <begin position="108"/>
        <end position="178"/>
    </location>
</feature>
<dbReference type="SUPFAM" id="SSF64593">
    <property type="entry name" value="Intermediate filament protein, coiled coil region"/>
    <property type="match status" value="7"/>
</dbReference>
<name>A0AA40HGQ4_CNENI</name>
<dbReference type="FunFam" id="1.20.5.500:FF:000001">
    <property type="entry name" value="Type II keratin 23"/>
    <property type="match status" value="4"/>
</dbReference>
<feature type="coiled-coil region" evidence="5">
    <location>
        <begin position="1482"/>
        <end position="1583"/>
    </location>
</feature>
<dbReference type="PROSITE" id="PS51842">
    <property type="entry name" value="IF_ROD_2"/>
    <property type="match status" value="3"/>
</dbReference>
<proteinExistence type="inferred from homology"/>
<keyword evidence="9" id="KW-1185">Reference proteome</keyword>
<accession>A0AA40HGQ4</accession>
<dbReference type="FunFam" id="1.20.5.1160:FF:000002">
    <property type="entry name" value="Type I keratin 10"/>
    <property type="match status" value="3"/>
</dbReference>
<feature type="coiled-coil region" evidence="5">
    <location>
        <begin position="495"/>
        <end position="529"/>
    </location>
</feature>
<feature type="coiled-coil region" evidence="5">
    <location>
        <begin position="214"/>
        <end position="241"/>
    </location>
</feature>
<sequence>MTSFYMTSSQPLGSTQNPGERTACPSSIDIGYHPGLEEKAACQGLLASLAHVNRVRVGTTPLGRPNLCLPNTCHNACPLPGTRNIPANIGSCGAYGEGTLNGHEKVTMQFLNDRLANYLQKVRQLEQENAELETKIREWSKCHEMTMCPNYQGYFQTIEELQQKILCSKAENARLVSQIDNAKLAADDFRIKHESEHSLRLLVEADMCGMHKLLDDLSLAKADLEAQQESLKEEQLCLKSNHEKVWACGCRLMVVVVEVNILKCQLGDRLRIELDTEPTVDLSRVLEEMRCQYETMVETNRRDVEQWFEAQSEGISLQASSCSEELQCCQSEILELRCTVNALEVERQAQHHLKDCLQNSLCEAEARFGTELAQMQCLISTVEEQLAEIRADLERQNQEYQVLLDVKARLECEISTYRNLLESEDCKYTPLQSLLYTCLLYPSSKLCSASMWVFMRADSEGLSSNAGGTRNIPGNIGSCGAYSEGTLNGHEKETMQFLNDRLANYLQKVRQLEQENAELETKIREWSKCHETPCAPTTRATSGPLRSSSRRYQMEHSLHQLVEADVCGLRRALDDLTLAKCDLEAQVESLKEELLCLKKNHEQEVHTLTCQLGDRLWIELDTKPTVDLSRVLEEMRGQYETMVETNRRDVEQWFQAQSEGISLQATSCSEELQCCQSEILELRRTVNALEVELQAQHNLKDCLQNSLCEAEARFGTELAQMQCLISTVEEQLAEIRADLERQNQEYQVLLDVKARLEGEIATYRNLLESEDCTADIFLSQRSQKTEHDPSAPSSLSQPRSLEPAYSVPMLWMLVEKSTVTFLFLTVSRYFSQRHALYLLPAQPELPLQLLLQALRGPQLPQHPPTWGLEHPCQCGQLGWFCEGSFNGSEKETMQFLNEPPGQLPGEGAAAGAGECGAGEPHPGAVPAAGTLMCPSYQSYFRTLRKFQQKILCTKSENARLVVQIDNAKLAADDFRTKYETELGLRQLVESDMNGLRRILDELTLCKADLEAQVESLKEELLCLKRNHEEEVNTLRCQIGDRLNVEVDAAPTVDLNRVLNETRCQYEAMVETNRRDVEEWYTNQTQELNKQVVSSSEQLQTCQAEIIELRRTVNALEIELQAQHNLRDSLENTLTETEARYSSQLSQVQCMITNVEAQLGEIRGDLERQNQEYQVLLDVRARLECEINTYRTLLESEDCNTMPYNCCLSNLSCGSSCPSRPCVAPSCHDIPLPGASNIPANVGNCGWFCEGSFNGSEKETMQFLNDRLASYLEKVRQLERENAELESRIQERCQQQEPLMCPSYQSYFRTIEELQQKILCAKSENSRLVIQIDNAKLASDDFRTKYEMERSSRQLVESDINSLRRILDELTLCKADLEAQVESLKEELLCSRRTTRRKIADLFLWVHTFPFLHQEVNTLRCQIGDRLNVEVDAAPTVDLNRVLNETRCQYEALVETNRRDVEEWYTNQTQELNKQVVSSSEQLQTCQAEIIELRRTVNALEIELQAQHNLRDSLENTLTETEARYSSQLSQVQCMITNVEEQLGEIRCDLERQNQEYQVLLDVKARLECEINTYRNLLESEDCK</sequence>
<evidence type="ECO:0000259" key="7">
    <source>
        <dbReference type="PROSITE" id="PS51842"/>
    </source>
</evidence>
<dbReference type="PANTHER" id="PTHR23239:SF97">
    <property type="entry name" value="KERATIN, TYPE I CUTICULAR HA1"/>
    <property type="match status" value="1"/>
</dbReference>
<gene>
    <name evidence="8" type="ORF">QTO34_008849</name>
</gene>
<dbReference type="GO" id="GO:0030855">
    <property type="term" value="P:epithelial cell differentiation"/>
    <property type="evidence" value="ECO:0007669"/>
    <property type="project" value="TreeGrafter"/>
</dbReference>
<keyword evidence="2 4" id="KW-0403">Intermediate filament</keyword>
<dbReference type="PRINTS" id="PR01248">
    <property type="entry name" value="TYPE1KERATIN"/>
</dbReference>
<feature type="coiled-coil region" evidence="5">
    <location>
        <begin position="1260"/>
        <end position="1330"/>
    </location>
</feature>
<dbReference type="Gene3D" id="1.20.5.1160">
    <property type="entry name" value="Vasodilator-stimulated phosphoprotein"/>
    <property type="match status" value="4"/>
</dbReference>